<dbReference type="InterPro" id="IPR029063">
    <property type="entry name" value="SAM-dependent_MTases_sf"/>
</dbReference>
<evidence type="ECO:0000313" key="1">
    <source>
        <dbReference type="EMBL" id="TWJ09587.1"/>
    </source>
</evidence>
<dbReference type="EMBL" id="VLLK01000001">
    <property type="protein sequence ID" value="TWJ09587.1"/>
    <property type="molecule type" value="Genomic_DNA"/>
</dbReference>
<dbReference type="RefSeq" id="WP_067600958.1">
    <property type="nucleotide sequence ID" value="NZ_CP015963.1"/>
</dbReference>
<dbReference type="Gene3D" id="3.40.50.150">
    <property type="entry name" value="Vaccinia Virus protein VP39"/>
    <property type="match status" value="1"/>
</dbReference>
<dbReference type="OrthoDB" id="5525831at2"/>
<reference evidence="1 2" key="1">
    <citation type="submission" date="2019-07" db="EMBL/GenBank/DDBJ databases">
        <title>Genomic Encyclopedia of Archaeal and Bacterial Type Strains, Phase II (KMG-II): from individual species to whole genera.</title>
        <authorList>
            <person name="Goeker M."/>
        </authorList>
    </citation>
    <scope>NUCLEOTIDE SEQUENCE [LARGE SCALE GENOMIC DNA]</scope>
    <source>
        <strain evidence="1 2">ATCC BAA-2084</strain>
    </source>
</reference>
<dbReference type="SUPFAM" id="SSF53335">
    <property type="entry name" value="S-adenosyl-L-methionine-dependent methyltransferases"/>
    <property type="match status" value="1"/>
</dbReference>
<dbReference type="InterPro" id="IPR010342">
    <property type="entry name" value="DUF938"/>
</dbReference>
<protein>
    <submittedName>
        <fullName evidence="1">Uncharacterized protein DUF938</fullName>
    </submittedName>
</protein>
<comment type="caution">
    <text evidence="1">The sequence shown here is derived from an EMBL/GenBank/DDBJ whole genome shotgun (WGS) entry which is preliminary data.</text>
</comment>
<name>A0A562UVH0_9SPHN</name>
<dbReference type="Proteomes" id="UP000320547">
    <property type="component" value="Unassembled WGS sequence"/>
</dbReference>
<gene>
    <name evidence="1" type="ORF">JN10_1224</name>
</gene>
<dbReference type="STRING" id="476157.GCA_001663155_02129"/>
<proteinExistence type="predicted"/>
<sequence>MYASTTEDKKRYAPATLRNREAIADVLALELPEARLVLEVASGSGEHTLYFAERFPSLTWQPSDPDPAALASIEAWRADHGRPNLLPPIELNGEDSDWALDRADAIFCANMIHIAPWQACEGLFAGAAMLLSKDAPLILYGPYLEDDVETAPSNLAFDTSLKARNPSWGLRNVADIDALGTDYGFARKARHEMPANNLTLVYRRSGET</sequence>
<organism evidence="1 2">
    <name type="scientific">Altererythrobacter ishigakiensis</name>
    <dbReference type="NCBI Taxonomy" id="476157"/>
    <lineage>
        <taxon>Bacteria</taxon>
        <taxon>Pseudomonadati</taxon>
        <taxon>Pseudomonadota</taxon>
        <taxon>Alphaproteobacteria</taxon>
        <taxon>Sphingomonadales</taxon>
        <taxon>Erythrobacteraceae</taxon>
        <taxon>Altererythrobacter</taxon>
    </lineage>
</organism>
<dbReference type="Pfam" id="PF06080">
    <property type="entry name" value="DUF938"/>
    <property type="match status" value="1"/>
</dbReference>
<keyword evidence="2" id="KW-1185">Reference proteome</keyword>
<dbReference type="PANTHER" id="PTHR20974">
    <property type="entry name" value="UPF0585 PROTEIN CG18661"/>
    <property type="match status" value="1"/>
</dbReference>
<dbReference type="AlphaFoldDB" id="A0A562UVH0"/>
<accession>A0A562UVH0</accession>
<dbReference type="PANTHER" id="PTHR20974:SF0">
    <property type="entry name" value="UPF0585 PROTEIN CG18661"/>
    <property type="match status" value="1"/>
</dbReference>
<evidence type="ECO:0000313" key="2">
    <source>
        <dbReference type="Proteomes" id="UP000320547"/>
    </source>
</evidence>